<dbReference type="GO" id="GO:0016874">
    <property type="term" value="F:ligase activity"/>
    <property type="evidence" value="ECO:0007669"/>
    <property type="project" value="UniProtKB-KW"/>
</dbReference>
<protein>
    <submittedName>
        <fullName evidence="1">Alanine--tRNA ligase</fullName>
    </submittedName>
</protein>
<sequence length="127" mass="14359">MESIKAVAERHHIPFRILIMKQSEGRPKPCGGQTALTKDVKDALVNCLLLCAEFGMPLEKRDLKRVVTMYLNRAGQNISDFSSNIPGDDWIHVISFLKRHEILSNRMCQNIKKIKGRGGCRRDAAVL</sequence>
<reference evidence="1 2" key="1">
    <citation type="journal article" date="2021" name="Elife">
        <title>Chloroplast acquisition without the gene transfer in kleptoplastic sea slugs, Plakobranchus ocellatus.</title>
        <authorList>
            <person name="Maeda T."/>
            <person name="Takahashi S."/>
            <person name="Yoshida T."/>
            <person name="Shimamura S."/>
            <person name="Takaki Y."/>
            <person name="Nagai Y."/>
            <person name="Toyoda A."/>
            <person name="Suzuki Y."/>
            <person name="Arimoto A."/>
            <person name="Ishii H."/>
            <person name="Satoh N."/>
            <person name="Nishiyama T."/>
            <person name="Hasebe M."/>
            <person name="Maruyama T."/>
            <person name="Minagawa J."/>
            <person name="Obokata J."/>
            <person name="Shigenobu S."/>
        </authorList>
    </citation>
    <scope>NUCLEOTIDE SEQUENCE [LARGE SCALE GENOMIC DNA]</scope>
</reference>
<gene>
    <name evidence="1" type="ORF">PoB_004264600</name>
</gene>
<proteinExistence type="predicted"/>
<evidence type="ECO:0000313" key="2">
    <source>
        <dbReference type="Proteomes" id="UP000735302"/>
    </source>
</evidence>
<keyword evidence="2" id="KW-1185">Reference proteome</keyword>
<dbReference type="AlphaFoldDB" id="A0AAV4BBC8"/>
<dbReference type="Proteomes" id="UP000735302">
    <property type="component" value="Unassembled WGS sequence"/>
</dbReference>
<name>A0AAV4BBC8_9GAST</name>
<organism evidence="1 2">
    <name type="scientific">Plakobranchus ocellatus</name>
    <dbReference type="NCBI Taxonomy" id="259542"/>
    <lineage>
        <taxon>Eukaryota</taxon>
        <taxon>Metazoa</taxon>
        <taxon>Spiralia</taxon>
        <taxon>Lophotrochozoa</taxon>
        <taxon>Mollusca</taxon>
        <taxon>Gastropoda</taxon>
        <taxon>Heterobranchia</taxon>
        <taxon>Euthyneura</taxon>
        <taxon>Panpulmonata</taxon>
        <taxon>Sacoglossa</taxon>
        <taxon>Placobranchoidea</taxon>
        <taxon>Plakobranchidae</taxon>
        <taxon>Plakobranchus</taxon>
    </lineage>
</organism>
<evidence type="ECO:0000313" key="1">
    <source>
        <dbReference type="EMBL" id="GFO16141.1"/>
    </source>
</evidence>
<comment type="caution">
    <text evidence="1">The sequence shown here is derived from an EMBL/GenBank/DDBJ whole genome shotgun (WGS) entry which is preliminary data.</text>
</comment>
<dbReference type="EMBL" id="BLXT01004654">
    <property type="protein sequence ID" value="GFO16141.1"/>
    <property type="molecule type" value="Genomic_DNA"/>
</dbReference>
<accession>A0AAV4BBC8</accession>
<keyword evidence="1" id="KW-0436">Ligase</keyword>